<keyword evidence="2" id="KW-1133">Transmembrane helix</keyword>
<dbReference type="Gene3D" id="3.40.50.2000">
    <property type="entry name" value="Glycogen Phosphorylase B"/>
    <property type="match status" value="2"/>
</dbReference>
<dbReference type="SUPFAM" id="SSF53756">
    <property type="entry name" value="UDP-Glycosyltransferase/glycogen phosphorylase"/>
    <property type="match status" value="1"/>
</dbReference>
<dbReference type="PANTHER" id="PTHR46401:SF2">
    <property type="entry name" value="GLYCOSYLTRANSFERASE WBBK-RELATED"/>
    <property type="match status" value="1"/>
</dbReference>
<evidence type="ECO:0000256" key="2">
    <source>
        <dbReference type="SAM" id="Phobius"/>
    </source>
</evidence>
<dbReference type="RefSeq" id="WP_119441772.1">
    <property type="nucleotide sequence ID" value="NZ_CP170494.1"/>
</dbReference>
<organism evidence="4 5">
    <name type="scientific">Neopusillimonas maritima</name>
    <dbReference type="NCBI Taxonomy" id="2026239"/>
    <lineage>
        <taxon>Bacteria</taxon>
        <taxon>Pseudomonadati</taxon>
        <taxon>Pseudomonadota</taxon>
        <taxon>Betaproteobacteria</taxon>
        <taxon>Burkholderiales</taxon>
        <taxon>Alcaligenaceae</taxon>
        <taxon>Neopusillimonas</taxon>
    </lineage>
</organism>
<evidence type="ECO:0000259" key="3">
    <source>
        <dbReference type="Pfam" id="PF13439"/>
    </source>
</evidence>
<feature type="domain" description="Glycosyltransferase subfamily 4-like N-terminal" evidence="3">
    <location>
        <begin position="121"/>
        <end position="234"/>
    </location>
</feature>
<dbReference type="Proteomes" id="UP000266483">
    <property type="component" value="Unassembled WGS sequence"/>
</dbReference>
<feature type="transmembrane region" description="Helical" evidence="2">
    <location>
        <begin position="68"/>
        <end position="88"/>
    </location>
</feature>
<evidence type="ECO:0000313" key="5">
    <source>
        <dbReference type="Proteomes" id="UP000266483"/>
    </source>
</evidence>
<dbReference type="EMBL" id="NQOU01000002">
    <property type="protein sequence ID" value="RII83395.1"/>
    <property type="molecule type" value="Genomic_DNA"/>
</dbReference>
<sequence length="442" mass="50840">MLTDDVQIDRRILLEAESLISQGNEVILLAMSGSGDRAFETIGNVKVERVSGSELPYSERVILKVFNFYFKFIAFAFSFVNAASQIIANRFSSKIGRILFFLSRKTNSVFVLLGYKLQTASILLHKRLRKLSTHERFILQRALFYRPDAIHAHDLPQLKVAAYASNKLKIPLVYDAHELYPEIASLLPDQKRKLASLERKYIKRANAVITVNSYIAEEMRRRYKIAKPTVILNATNRPEYFDNSHKYDLFRNELNIKSHNKIILFQGWMSKQRGLQNLVRALAAMPNEIVLVFMGYGEAKPELLEIAIDLGCVDRVYFKDAVPQAELLYWTASADVGVIPYQAIDLNNYFCSPNKLFEFIQASLPILANDLPYLREVVFGEGFGVVSSLDSPEEYSESLLTLLDESCYQECKEQLLLKREKYSWLEQEHTLFKVYDSLTHRT</sequence>
<dbReference type="InterPro" id="IPR028098">
    <property type="entry name" value="Glyco_trans_4-like_N"/>
</dbReference>
<evidence type="ECO:0000256" key="1">
    <source>
        <dbReference type="ARBA" id="ARBA00022679"/>
    </source>
</evidence>
<accession>A0ABX9MWQ0</accession>
<proteinExistence type="predicted"/>
<name>A0ABX9MWQ0_9BURK</name>
<gene>
    <name evidence="4" type="ORF">CJO09_07295</name>
</gene>
<keyword evidence="2" id="KW-0812">Transmembrane</keyword>
<protein>
    <recommendedName>
        <fullName evidence="3">Glycosyltransferase subfamily 4-like N-terminal domain-containing protein</fullName>
    </recommendedName>
</protein>
<comment type="caution">
    <text evidence="4">The sequence shown here is derived from an EMBL/GenBank/DDBJ whole genome shotgun (WGS) entry which is preliminary data.</text>
</comment>
<keyword evidence="5" id="KW-1185">Reference proteome</keyword>
<keyword evidence="2" id="KW-0472">Membrane</keyword>
<keyword evidence="1" id="KW-0808">Transferase</keyword>
<dbReference type="Pfam" id="PF13692">
    <property type="entry name" value="Glyco_trans_1_4"/>
    <property type="match status" value="1"/>
</dbReference>
<dbReference type="Pfam" id="PF13439">
    <property type="entry name" value="Glyco_transf_4"/>
    <property type="match status" value="1"/>
</dbReference>
<dbReference type="PANTHER" id="PTHR46401">
    <property type="entry name" value="GLYCOSYLTRANSFERASE WBBK-RELATED"/>
    <property type="match status" value="1"/>
</dbReference>
<evidence type="ECO:0000313" key="4">
    <source>
        <dbReference type="EMBL" id="RII83395.1"/>
    </source>
</evidence>
<reference evidence="4 5" key="1">
    <citation type="submission" date="2017-08" db="EMBL/GenBank/DDBJ databases">
        <title>Pusillimonas indicus sp. nov., a member of the family Alcaligenaceae isolated from surface seawater.</title>
        <authorList>
            <person name="Li J."/>
        </authorList>
    </citation>
    <scope>NUCLEOTIDE SEQUENCE [LARGE SCALE GENOMIC DNA]</scope>
    <source>
        <strain evidence="4 5">17-4A</strain>
    </source>
</reference>